<dbReference type="GO" id="GO:0004853">
    <property type="term" value="F:uroporphyrinogen decarboxylase activity"/>
    <property type="evidence" value="ECO:0007669"/>
    <property type="project" value="InterPro"/>
</dbReference>
<dbReference type="EMBL" id="MFKF01000034">
    <property type="protein sequence ID" value="OGG56334.1"/>
    <property type="molecule type" value="Genomic_DNA"/>
</dbReference>
<dbReference type="AlphaFoldDB" id="A0A1F6D4H9"/>
<accession>A0A1F6D4H9</accession>
<dbReference type="InterPro" id="IPR038071">
    <property type="entry name" value="UROD/MetE-like_sf"/>
</dbReference>
<organism evidence="2 3">
    <name type="scientific">Handelsmanbacteria sp. (strain RIFCSPLOWO2_12_FULL_64_10)</name>
    <dbReference type="NCBI Taxonomy" id="1817868"/>
    <lineage>
        <taxon>Bacteria</taxon>
        <taxon>Candidatus Handelsmaniibacteriota</taxon>
    </lineage>
</organism>
<dbReference type="Gene3D" id="3.20.20.210">
    <property type="match status" value="1"/>
</dbReference>
<protein>
    <recommendedName>
        <fullName evidence="1">Uroporphyrinogen decarboxylase (URO-D) domain-containing protein</fullName>
    </recommendedName>
</protein>
<feature type="domain" description="Uroporphyrinogen decarboxylase (URO-D)" evidence="1">
    <location>
        <begin position="127"/>
        <end position="378"/>
    </location>
</feature>
<dbReference type="InterPro" id="IPR052024">
    <property type="entry name" value="Methanogen_methyltrans"/>
</dbReference>
<comment type="caution">
    <text evidence="2">The sequence shown here is derived from an EMBL/GenBank/DDBJ whole genome shotgun (WGS) entry which is preliminary data.</text>
</comment>
<dbReference type="Proteomes" id="UP000178606">
    <property type="component" value="Unassembled WGS sequence"/>
</dbReference>
<sequence>MKVSRMTSRERVLAALRRQDVDYVPCCPFFSPSLKGPHYTWEGRADSLDRIVNGLGLDGFVGVGVEASWHPDVRTRTWVEERPGERWPVLHKEIATPRGPLTAAIRVTDDLEHRTDIPLNSDWNVSRFVKPWIETMEDVERYAYVQMPPSDEVIARARGRFAAQKRVADHYGVITYASCGMGLTAGLQLFGAEQGVVLSMDRPEVIERFLEVEHRATMGRAEVLADLRVDVICRNGFYETMDFWSPRQVEQWLAPLLKEEIEVMRSGGAAVTYTVCTGIMPMLHVLAELGFDAYNAIEPALTGQDMRVVAERLCGRHAIWGGVSGPMHIGEGTPEIARQAVRQAFDTFGPRGLALNAVPSIRAHWPWENALAMFDEWRRIRDFEV</sequence>
<name>A0A1F6D4H9_HANXR</name>
<evidence type="ECO:0000259" key="1">
    <source>
        <dbReference type="Pfam" id="PF01208"/>
    </source>
</evidence>
<dbReference type="GO" id="GO:0006779">
    <property type="term" value="P:porphyrin-containing compound biosynthetic process"/>
    <property type="evidence" value="ECO:0007669"/>
    <property type="project" value="InterPro"/>
</dbReference>
<dbReference type="PANTHER" id="PTHR47099:SF1">
    <property type="entry name" value="METHYLCOBAMIDE:COM METHYLTRANSFERASE MTBA"/>
    <property type="match status" value="1"/>
</dbReference>
<reference evidence="2 3" key="1">
    <citation type="journal article" date="2016" name="Nat. Commun.">
        <title>Thousands of microbial genomes shed light on interconnected biogeochemical processes in an aquifer system.</title>
        <authorList>
            <person name="Anantharaman K."/>
            <person name="Brown C.T."/>
            <person name="Hug L.A."/>
            <person name="Sharon I."/>
            <person name="Castelle C.J."/>
            <person name="Probst A.J."/>
            <person name="Thomas B.C."/>
            <person name="Singh A."/>
            <person name="Wilkins M.J."/>
            <person name="Karaoz U."/>
            <person name="Brodie E.L."/>
            <person name="Williams K.H."/>
            <person name="Hubbard S.S."/>
            <person name="Banfield J.F."/>
        </authorList>
    </citation>
    <scope>NUCLEOTIDE SEQUENCE [LARGE SCALE GENOMIC DNA]</scope>
    <source>
        <strain evidence="3">RIFCSPLOWO2_12_FULL_64_10</strain>
    </source>
</reference>
<gene>
    <name evidence="2" type="ORF">A3F84_22145</name>
</gene>
<dbReference type="InterPro" id="IPR000257">
    <property type="entry name" value="Uroporphyrinogen_deCOase"/>
</dbReference>
<proteinExistence type="predicted"/>
<dbReference type="Pfam" id="PF01208">
    <property type="entry name" value="URO-D"/>
    <property type="match status" value="1"/>
</dbReference>
<evidence type="ECO:0000313" key="2">
    <source>
        <dbReference type="EMBL" id="OGG56334.1"/>
    </source>
</evidence>
<dbReference type="SUPFAM" id="SSF51726">
    <property type="entry name" value="UROD/MetE-like"/>
    <property type="match status" value="1"/>
</dbReference>
<dbReference type="PANTHER" id="PTHR47099">
    <property type="entry name" value="METHYLCOBAMIDE:COM METHYLTRANSFERASE MTBA"/>
    <property type="match status" value="1"/>
</dbReference>
<evidence type="ECO:0000313" key="3">
    <source>
        <dbReference type="Proteomes" id="UP000178606"/>
    </source>
</evidence>